<evidence type="ECO:0000313" key="1">
    <source>
        <dbReference type="EMBL" id="KAJ8472336.1"/>
    </source>
</evidence>
<dbReference type="AlphaFoldDB" id="A0AAD7TQH8"/>
<dbReference type="Gene3D" id="2.30.40.10">
    <property type="entry name" value="Urease, subunit C, domain 1"/>
    <property type="match status" value="1"/>
</dbReference>
<proteinExistence type="predicted"/>
<reference evidence="1" key="1">
    <citation type="submission" date="2022-11" db="EMBL/GenBank/DDBJ databases">
        <title>Genome Sequence of Cubamyces cubensis.</title>
        <authorList>
            <person name="Buettner E."/>
        </authorList>
    </citation>
    <scope>NUCLEOTIDE SEQUENCE</scope>
    <source>
        <strain evidence="1">MPL-01</strain>
    </source>
</reference>
<sequence length="110" mass="12232">MKLMVRLGADWRLVLRWATLGGWQCVRSMRWEGEDGAARLARVGMLQEAAAAVGDNEVPFGIVKKGFVADIIATRGDFRTDFENAVDKANITFVMKGGRIYKLGGRERSQ</sequence>
<evidence type="ECO:0000313" key="2">
    <source>
        <dbReference type="Proteomes" id="UP001215151"/>
    </source>
</evidence>
<evidence type="ECO:0008006" key="3">
    <source>
        <dbReference type="Google" id="ProtNLM"/>
    </source>
</evidence>
<keyword evidence="2" id="KW-1185">Reference proteome</keyword>
<dbReference type="GO" id="GO:0016810">
    <property type="term" value="F:hydrolase activity, acting on carbon-nitrogen (but not peptide) bonds"/>
    <property type="evidence" value="ECO:0007669"/>
    <property type="project" value="InterPro"/>
</dbReference>
<comment type="caution">
    <text evidence="1">The sequence shown here is derived from an EMBL/GenBank/DDBJ whole genome shotgun (WGS) entry which is preliminary data.</text>
</comment>
<dbReference type="Proteomes" id="UP001215151">
    <property type="component" value="Unassembled WGS sequence"/>
</dbReference>
<name>A0AAD7TQH8_9APHY</name>
<accession>A0AAD7TQH8</accession>
<protein>
    <recommendedName>
        <fullName evidence="3">Amidohydrolase-related domain-containing protein</fullName>
    </recommendedName>
</protein>
<dbReference type="InterPro" id="IPR011059">
    <property type="entry name" value="Metal-dep_hydrolase_composite"/>
</dbReference>
<gene>
    <name evidence="1" type="ORF">ONZ51_g8581</name>
</gene>
<organism evidence="1 2">
    <name type="scientific">Trametes cubensis</name>
    <dbReference type="NCBI Taxonomy" id="1111947"/>
    <lineage>
        <taxon>Eukaryota</taxon>
        <taxon>Fungi</taxon>
        <taxon>Dikarya</taxon>
        <taxon>Basidiomycota</taxon>
        <taxon>Agaricomycotina</taxon>
        <taxon>Agaricomycetes</taxon>
        <taxon>Polyporales</taxon>
        <taxon>Polyporaceae</taxon>
        <taxon>Trametes</taxon>
    </lineage>
</organism>
<dbReference type="EMBL" id="JAPEVG010000264">
    <property type="protein sequence ID" value="KAJ8472336.1"/>
    <property type="molecule type" value="Genomic_DNA"/>
</dbReference>
<dbReference type="SUPFAM" id="SSF51338">
    <property type="entry name" value="Composite domain of metallo-dependent hydrolases"/>
    <property type="match status" value="1"/>
</dbReference>